<sequence length="109" mass="12105">MIQAVVTRIDECIKVFEVKGHSRYGPYGKDIVCAGVSALCQACAESLEKLTAGRFLIRIENGDFYLEVLDYASGEDAVKINVLLEGLLIGLNSIEESYPKYIKVMERRG</sequence>
<dbReference type="Pfam" id="PF04327">
    <property type="entry name" value="Peptidase_Prp"/>
    <property type="match status" value="1"/>
</dbReference>
<evidence type="ECO:0000256" key="6">
    <source>
        <dbReference type="ARBA" id="ARBA00044538"/>
    </source>
</evidence>
<protein>
    <recommendedName>
        <fullName evidence="6">Ribosomal processing cysteine protease Prp</fullName>
    </recommendedName>
</protein>
<proteinExistence type="inferred from homology"/>
<keyword evidence="3" id="KW-0378">Hydrolase</keyword>
<evidence type="ECO:0000313" key="8">
    <source>
        <dbReference type="Proteomes" id="UP000322976"/>
    </source>
</evidence>
<evidence type="ECO:0000256" key="1">
    <source>
        <dbReference type="ARBA" id="ARBA00022517"/>
    </source>
</evidence>
<dbReference type="AlphaFoldDB" id="A0A5D8QDJ6"/>
<dbReference type="PANTHER" id="PTHR39178:SF1">
    <property type="entry name" value="RIBOSOMAL-PROCESSING CYSTEINE PROTEASE PRP"/>
    <property type="match status" value="1"/>
</dbReference>
<reference evidence="7 8" key="1">
    <citation type="submission" date="2019-08" db="EMBL/GenBank/DDBJ databases">
        <title>Calorimonas adulescens gen. nov., sp. nov., an anaerobic thermophilic bacterium from Sakhalin hot spring.</title>
        <authorList>
            <person name="Khomyakova M.A."/>
            <person name="Merkel A.Y."/>
            <person name="Novikov A."/>
            <person name="Bonch-Osmolovskaya E.A."/>
            <person name="Slobodkin A.I."/>
        </authorList>
    </citation>
    <scope>NUCLEOTIDE SEQUENCE [LARGE SCALE GENOMIC DNA]</scope>
    <source>
        <strain evidence="7 8">A05MB</strain>
    </source>
</reference>
<keyword evidence="8" id="KW-1185">Reference proteome</keyword>
<evidence type="ECO:0000256" key="5">
    <source>
        <dbReference type="ARBA" id="ARBA00044503"/>
    </source>
</evidence>
<dbReference type="RefSeq" id="WP_149544993.1">
    <property type="nucleotide sequence ID" value="NZ_VTPS01000007.1"/>
</dbReference>
<evidence type="ECO:0000256" key="4">
    <source>
        <dbReference type="ARBA" id="ARBA00022807"/>
    </source>
</evidence>
<dbReference type="InterPro" id="IPR007422">
    <property type="entry name" value="Peptidase_Prp"/>
</dbReference>
<accession>A0A5D8QDJ6</accession>
<comment type="caution">
    <text evidence="7">The sequence shown here is derived from an EMBL/GenBank/DDBJ whole genome shotgun (WGS) entry which is preliminary data.</text>
</comment>
<organism evidence="7 8">
    <name type="scientific">Calorimonas adulescens</name>
    <dbReference type="NCBI Taxonomy" id="2606906"/>
    <lineage>
        <taxon>Bacteria</taxon>
        <taxon>Bacillati</taxon>
        <taxon>Bacillota</taxon>
        <taxon>Clostridia</taxon>
        <taxon>Thermoanaerobacterales</taxon>
        <taxon>Thermoanaerobacteraceae</taxon>
        <taxon>Calorimonas</taxon>
    </lineage>
</organism>
<dbReference type="SUPFAM" id="SSF118010">
    <property type="entry name" value="TM1457-like"/>
    <property type="match status" value="1"/>
</dbReference>
<dbReference type="PANTHER" id="PTHR39178">
    <property type="entry name" value="HYPOTHETICAL RIBOSOME-ASSOCIATED PROTEIN"/>
    <property type="match status" value="1"/>
</dbReference>
<dbReference type="Proteomes" id="UP000322976">
    <property type="component" value="Unassembled WGS sequence"/>
</dbReference>
<dbReference type="GO" id="GO:0008234">
    <property type="term" value="F:cysteine-type peptidase activity"/>
    <property type="evidence" value="ECO:0007669"/>
    <property type="project" value="UniProtKB-KW"/>
</dbReference>
<keyword evidence="4" id="KW-0788">Thiol protease</keyword>
<comment type="similarity">
    <text evidence="5">Belongs to the Prp family.</text>
</comment>
<keyword evidence="2 7" id="KW-0645">Protease</keyword>
<name>A0A5D8QDJ6_9THEO</name>
<evidence type="ECO:0000256" key="3">
    <source>
        <dbReference type="ARBA" id="ARBA00022801"/>
    </source>
</evidence>
<dbReference type="GO" id="GO:0006508">
    <property type="term" value="P:proteolysis"/>
    <property type="evidence" value="ECO:0007669"/>
    <property type="project" value="UniProtKB-KW"/>
</dbReference>
<evidence type="ECO:0000313" key="7">
    <source>
        <dbReference type="EMBL" id="TZE82234.1"/>
    </source>
</evidence>
<dbReference type="GO" id="GO:0042254">
    <property type="term" value="P:ribosome biogenesis"/>
    <property type="evidence" value="ECO:0007669"/>
    <property type="project" value="UniProtKB-KW"/>
</dbReference>
<keyword evidence="1" id="KW-0690">Ribosome biogenesis</keyword>
<dbReference type="InterPro" id="IPR036764">
    <property type="entry name" value="Peptidase_Prp_sf"/>
</dbReference>
<evidence type="ECO:0000256" key="2">
    <source>
        <dbReference type="ARBA" id="ARBA00022670"/>
    </source>
</evidence>
<dbReference type="Gene3D" id="3.30.70.1490">
    <property type="entry name" value="Cysteine protease Prp"/>
    <property type="match status" value="1"/>
</dbReference>
<gene>
    <name evidence="7" type="ORF">FWJ32_05605</name>
</gene>
<dbReference type="CDD" id="cd16332">
    <property type="entry name" value="Prp-like"/>
    <property type="match status" value="1"/>
</dbReference>
<dbReference type="EMBL" id="VTPS01000007">
    <property type="protein sequence ID" value="TZE82234.1"/>
    <property type="molecule type" value="Genomic_DNA"/>
</dbReference>